<evidence type="ECO:0000313" key="2">
    <source>
        <dbReference type="Proteomes" id="UP000186583"/>
    </source>
</evidence>
<sequence>MVFEMQFINTQTCRPIEGLYVDVWQANATGTYSGVASIDNGNSLLTLEEDSGTGGKKMTGGIVNESWLRGVQQTGQNGVVRFKTIIPGWYDGRATHIHLLAHKPSSIHRLPNNTLISTSSSDHSIRASHVGQLFFDAGLLNLVAKTHPYHENPQRRIQNEDDAVLMLEGDVSDPMLQYVMMGSRIEDGIFGWISIGIDPAVDVEVKSAASWFGNWGQMWKKLWF</sequence>
<dbReference type="SUPFAM" id="SSF49482">
    <property type="entry name" value="Aromatic compound dioxygenase"/>
    <property type="match status" value="1"/>
</dbReference>
<dbReference type="GO" id="GO:0016702">
    <property type="term" value="F:oxidoreductase activity, acting on single donors with incorporation of molecular oxygen, incorporation of two atoms of oxygen"/>
    <property type="evidence" value="ECO:0007669"/>
    <property type="project" value="InterPro"/>
</dbReference>
<proteinExistence type="predicted"/>
<dbReference type="STRING" id="708187.A0A1Q8RZ22"/>
<dbReference type="GO" id="GO:0005506">
    <property type="term" value="F:iron ion binding"/>
    <property type="evidence" value="ECO:0007669"/>
    <property type="project" value="InterPro"/>
</dbReference>
<dbReference type="EMBL" id="MPGH01000059">
    <property type="protein sequence ID" value="OLN92789.1"/>
    <property type="molecule type" value="Genomic_DNA"/>
</dbReference>
<accession>A0A1Q8RZ22</accession>
<keyword evidence="2" id="KW-1185">Reference proteome</keyword>
<dbReference type="InterPro" id="IPR015889">
    <property type="entry name" value="Intradiol_dOase_core"/>
</dbReference>
<protein>
    <recommendedName>
        <fullName evidence="3">Intradiol ring-cleavage dioxygenases domain-containing protein</fullName>
    </recommendedName>
</protein>
<dbReference type="Proteomes" id="UP000186583">
    <property type="component" value="Unassembled WGS sequence"/>
</dbReference>
<dbReference type="OrthoDB" id="121380at2759"/>
<dbReference type="Gene3D" id="2.60.130.10">
    <property type="entry name" value="Aromatic compound dioxygenase"/>
    <property type="match status" value="1"/>
</dbReference>
<dbReference type="PANTHER" id="PTHR34315">
    <property type="match status" value="1"/>
</dbReference>
<evidence type="ECO:0000313" key="1">
    <source>
        <dbReference type="EMBL" id="OLN92789.1"/>
    </source>
</evidence>
<dbReference type="AlphaFoldDB" id="A0A1Q8RZ22"/>
<evidence type="ECO:0008006" key="3">
    <source>
        <dbReference type="Google" id="ProtNLM"/>
    </source>
</evidence>
<reference evidence="1 2" key="1">
    <citation type="submission" date="2016-11" db="EMBL/GenBank/DDBJ databases">
        <title>Draft Genome Assembly of Colletotrichum chlorophyti a pathogen of herbaceous plants.</title>
        <authorList>
            <person name="Gan P."/>
            <person name="Narusaka M."/>
            <person name="Tsushima A."/>
            <person name="Narusaka Y."/>
            <person name="Takano Y."/>
            <person name="Shirasu K."/>
        </authorList>
    </citation>
    <scope>NUCLEOTIDE SEQUENCE [LARGE SCALE GENOMIC DNA]</scope>
    <source>
        <strain evidence="1 2">NTL11</strain>
    </source>
</reference>
<name>A0A1Q8RZ22_9PEZI</name>
<comment type="caution">
    <text evidence="1">The sequence shown here is derived from an EMBL/GenBank/DDBJ whole genome shotgun (WGS) entry which is preliminary data.</text>
</comment>
<organism evidence="1 2">
    <name type="scientific">Colletotrichum chlorophyti</name>
    <dbReference type="NCBI Taxonomy" id="708187"/>
    <lineage>
        <taxon>Eukaryota</taxon>
        <taxon>Fungi</taxon>
        <taxon>Dikarya</taxon>
        <taxon>Ascomycota</taxon>
        <taxon>Pezizomycotina</taxon>
        <taxon>Sordariomycetes</taxon>
        <taxon>Hypocreomycetidae</taxon>
        <taxon>Glomerellales</taxon>
        <taxon>Glomerellaceae</taxon>
        <taxon>Colletotrichum</taxon>
    </lineage>
</organism>
<dbReference type="PANTHER" id="PTHR34315:SF1">
    <property type="entry name" value="INTRADIOL RING-CLEAVAGE DIOXYGENASES DOMAIN-CONTAINING PROTEIN-RELATED"/>
    <property type="match status" value="1"/>
</dbReference>
<gene>
    <name evidence="1" type="ORF">CCHL11_06774</name>
</gene>